<name>A0A8S5RL95_9VIRU</name>
<accession>A0A8S5RL95</accession>
<evidence type="ECO:0000256" key="1">
    <source>
        <dbReference type="SAM" id="MobiDB-lite"/>
    </source>
</evidence>
<dbReference type="InterPro" id="IPR041219">
    <property type="entry name" value="Phage_lysozyme2"/>
</dbReference>
<dbReference type="Pfam" id="PF18013">
    <property type="entry name" value="Phage_lysozyme2"/>
    <property type="match status" value="1"/>
</dbReference>
<feature type="domain" description="Phage tail lysozyme" evidence="2">
    <location>
        <begin position="404"/>
        <end position="549"/>
    </location>
</feature>
<dbReference type="Gene3D" id="1.10.530.10">
    <property type="match status" value="1"/>
</dbReference>
<reference evidence="3" key="1">
    <citation type="journal article" date="2021" name="Proc. Natl. Acad. Sci. U.S.A.">
        <title>A Catalog of Tens of Thousands of Viruses from Human Metagenomes Reveals Hidden Associations with Chronic Diseases.</title>
        <authorList>
            <person name="Tisza M.J."/>
            <person name="Buck C.B."/>
        </authorList>
    </citation>
    <scope>NUCLEOTIDE SEQUENCE</scope>
    <source>
        <strain evidence="3">CtEQ64</strain>
    </source>
</reference>
<evidence type="ECO:0000313" key="3">
    <source>
        <dbReference type="EMBL" id="DAE31882.1"/>
    </source>
</evidence>
<evidence type="ECO:0000259" key="2">
    <source>
        <dbReference type="Pfam" id="PF18013"/>
    </source>
</evidence>
<organism evidence="3">
    <name type="scientific">virus sp. ctEQ64</name>
    <dbReference type="NCBI Taxonomy" id="2825809"/>
    <lineage>
        <taxon>Viruses</taxon>
    </lineage>
</organism>
<protein>
    <submittedName>
        <fullName evidence="3">Morphogenesis protein 1 wall, phi29, hydrolase, infection</fullName>
    </submittedName>
</protein>
<dbReference type="EMBL" id="BK059112">
    <property type="protein sequence ID" value="DAE31882.1"/>
    <property type="molecule type" value="Genomic_DNA"/>
</dbReference>
<keyword evidence="3" id="KW-0378">Hydrolase</keyword>
<feature type="compositionally biased region" description="Pro residues" evidence="1">
    <location>
        <begin position="111"/>
        <end position="127"/>
    </location>
</feature>
<dbReference type="GO" id="GO:0016787">
    <property type="term" value="F:hydrolase activity"/>
    <property type="evidence" value="ECO:0007669"/>
    <property type="project" value="UniProtKB-KW"/>
</dbReference>
<sequence>MAEDKKILYRPSIEPQRHYESDGQFKKKITSVPDPIPYYPEPEEKKSETDELLADLKMVYDLLPFMPIPIRPIIETMIVTITTDTIIRIDPPDPETPLPPEPEDPNKFIPVPTPEPDLPEPKVNPEPLPKDDSDLDFPNVPIVDVPQEKSQELDRLVYRWTKRNLVRVKKHWIEKLKDYLQDYLSKMFNAVQLCGAEDITILLLAFDALAVKTTSGKKCKVAHDSIVRNDLLIREKAKLMAKLYSADELIRFMRAIEAAAQTRQEYYNHDFLSYCPTMLSQYENDMLRSYRGKYDEKYVNAVYQYNKLLVSSAELSKEVFNLTAENAMAKGVLINNGINPFEKTPTPDPIFYLNTLAPEAGKIGANGLSSTGNYGNLKPGAGSMSSSGGDGTVDAVNLKGNDKVQKIWNFFKDMGYDNNAIAGIMGNIQQESQFSLGITENGSGSMTPGVGYGLVQWTDAERQGLLSRIASQLGKQPSDLEAQLATIKYEIMNTHTGAKPEHMNGKTIEQAVSCFTGNFEYQDGDGRENIPVVAHSTRVGYAQNIYNNFAK</sequence>
<proteinExistence type="predicted"/>
<feature type="region of interest" description="Disordered" evidence="1">
    <location>
        <begin position="88"/>
        <end position="135"/>
    </location>
</feature>